<dbReference type="WBParaSite" id="HPBE_0001194001-mRNA-1">
    <property type="protein sequence ID" value="HPBE_0001194001-mRNA-1"/>
    <property type="gene ID" value="HPBE_0001194001"/>
</dbReference>
<protein>
    <submittedName>
        <fullName evidence="1 3">Uncharacterized protein</fullName>
    </submittedName>
</protein>
<dbReference type="EMBL" id="UZAH01027294">
    <property type="protein sequence ID" value="VDO90382.1"/>
    <property type="molecule type" value="Genomic_DNA"/>
</dbReference>
<sequence length="132" mass="14989">MKSASQSGETMMYDVERDRRCRLRERYMICWSENYHLHNWKLYEAATMQITSTTAAAVVTSTAAATVVVVDDDDDDHVGQPLEENARENGVDMSINARISDFTISAFTIVLEIFGDEETATRNQQDEQTEDI</sequence>
<keyword evidence="2" id="KW-1185">Reference proteome</keyword>
<evidence type="ECO:0000313" key="3">
    <source>
        <dbReference type="WBParaSite" id="HPBE_0001194001-mRNA-1"/>
    </source>
</evidence>
<dbReference type="AlphaFoldDB" id="A0A3P8D243"/>
<reference evidence="3" key="2">
    <citation type="submission" date="2019-09" db="UniProtKB">
        <authorList>
            <consortium name="WormBaseParasite"/>
        </authorList>
    </citation>
    <scope>IDENTIFICATION</scope>
</reference>
<evidence type="ECO:0000313" key="1">
    <source>
        <dbReference type="EMBL" id="VDO90382.1"/>
    </source>
</evidence>
<gene>
    <name evidence="1" type="ORF">HPBE_LOCUS11941</name>
</gene>
<reference evidence="1 2" key="1">
    <citation type="submission" date="2018-11" db="EMBL/GenBank/DDBJ databases">
        <authorList>
            <consortium name="Pathogen Informatics"/>
        </authorList>
    </citation>
    <scope>NUCLEOTIDE SEQUENCE [LARGE SCALE GENOMIC DNA]</scope>
</reference>
<evidence type="ECO:0000313" key="2">
    <source>
        <dbReference type="Proteomes" id="UP000050761"/>
    </source>
</evidence>
<accession>A0A3P8D243</accession>
<name>A0A3P8D243_HELPZ</name>
<dbReference type="Proteomes" id="UP000050761">
    <property type="component" value="Unassembled WGS sequence"/>
</dbReference>
<proteinExistence type="predicted"/>
<organism evidence="1">
    <name type="scientific">Heligmosomoides polygyrus</name>
    <name type="common">Parasitic roundworm</name>
    <dbReference type="NCBI Taxonomy" id="6339"/>
    <lineage>
        <taxon>Eukaryota</taxon>
        <taxon>Metazoa</taxon>
        <taxon>Ecdysozoa</taxon>
        <taxon>Nematoda</taxon>
        <taxon>Chromadorea</taxon>
        <taxon>Rhabditida</taxon>
        <taxon>Rhabditina</taxon>
        <taxon>Rhabditomorpha</taxon>
        <taxon>Strongyloidea</taxon>
        <taxon>Heligmosomidae</taxon>
        <taxon>Heligmosomoides</taxon>
    </lineage>
</organism>